<dbReference type="EMBL" id="CAMXCT020004580">
    <property type="protein sequence ID" value="CAL1163009.1"/>
    <property type="molecule type" value="Genomic_DNA"/>
</dbReference>
<dbReference type="SMART" id="SM00230">
    <property type="entry name" value="CysPc"/>
    <property type="match status" value="1"/>
</dbReference>
<dbReference type="Pfam" id="PF13499">
    <property type="entry name" value="EF-hand_7"/>
    <property type="match status" value="1"/>
</dbReference>
<reference evidence="12" key="2">
    <citation type="submission" date="2024-04" db="EMBL/GenBank/DDBJ databases">
        <authorList>
            <person name="Chen Y."/>
            <person name="Shah S."/>
            <person name="Dougan E. K."/>
            <person name="Thang M."/>
            <person name="Chan C."/>
        </authorList>
    </citation>
    <scope>NUCLEOTIDE SEQUENCE [LARGE SCALE GENOMIC DNA]</scope>
</reference>
<dbReference type="SUPFAM" id="SSF54001">
    <property type="entry name" value="Cysteine proteinases"/>
    <property type="match status" value="1"/>
</dbReference>
<dbReference type="PANTHER" id="PTHR10183">
    <property type="entry name" value="CALPAIN"/>
    <property type="match status" value="1"/>
</dbReference>
<proteinExistence type="inferred from homology"/>
<keyword evidence="5" id="KW-0106">Calcium</keyword>
<accession>A0A9P1DIL7</accession>
<reference evidence="11" key="1">
    <citation type="submission" date="2022-10" db="EMBL/GenBank/DDBJ databases">
        <authorList>
            <person name="Chen Y."/>
            <person name="Dougan E. K."/>
            <person name="Chan C."/>
            <person name="Rhodes N."/>
            <person name="Thang M."/>
        </authorList>
    </citation>
    <scope>NUCLEOTIDE SEQUENCE</scope>
</reference>
<feature type="active site" evidence="6 7">
    <location>
        <position position="635"/>
    </location>
</feature>
<comment type="caution">
    <text evidence="11">The sequence shown here is derived from an EMBL/GenBank/DDBJ whole genome shotgun (WGS) entry which is preliminary data.</text>
</comment>
<dbReference type="PROSITE" id="PS50203">
    <property type="entry name" value="CALPAIN_CAT"/>
    <property type="match status" value="1"/>
</dbReference>
<evidence type="ECO:0000256" key="7">
    <source>
        <dbReference type="PROSITE-ProRule" id="PRU00239"/>
    </source>
</evidence>
<dbReference type="AlphaFoldDB" id="A0A9P1DIL7"/>
<feature type="region of interest" description="Disordered" evidence="8">
    <location>
        <begin position="724"/>
        <end position="751"/>
    </location>
</feature>
<dbReference type="EMBL" id="CAMXCT010004580">
    <property type="protein sequence ID" value="CAI4009634.1"/>
    <property type="molecule type" value="Genomic_DNA"/>
</dbReference>
<keyword evidence="2 7" id="KW-0645">Protease</keyword>
<dbReference type="SUPFAM" id="SSF47473">
    <property type="entry name" value="EF-hand"/>
    <property type="match status" value="1"/>
</dbReference>
<evidence type="ECO:0000256" key="3">
    <source>
        <dbReference type="ARBA" id="ARBA00022801"/>
    </source>
</evidence>
<gene>
    <name evidence="11" type="ORF">C1SCF055_LOCUS34976</name>
</gene>
<feature type="active site" evidence="6 7">
    <location>
        <position position="655"/>
    </location>
</feature>
<keyword evidence="14" id="KW-1185">Reference proteome</keyword>
<evidence type="ECO:0000256" key="4">
    <source>
        <dbReference type="ARBA" id="ARBA00022807"/>
    </source>
</evidence>
<evidence type="ECO:0000256" key="1">
    <source>
        <dbReference type="ARBA" id="ARBA00007623"/>
    </source>
</evidence>
<organism evidence="11">
    <name type="scientific">Cladocopium goreaui</name>
    <dbReference type="NCBI Taxonomy" id="2562237"/>
    <lineage>
        <taxon>Eukaryota</taxon>
        <taxon>Sar</taxon>
        <taxon>Alveolata</taxon>
        <taxon>Dinophyceae</taxon>
        <taxon>Suessiales</taxon>
        <taxon>Symbiodiniaceae</taxon>
        <taxon>Cladocopium</taxon>
    </lineage>
</organism>
<feature type="domain" description="EF-hand" evidence="10">
    <location>
        <begin position="40"/>
        <end position="75"/>
    </location>
</feature>
<dbReference type="PANTHER" id="PTHR10183:SF379">
    <property type="entry name" value="CALPAIN-5"/>
    <property type="match status" value="1"/>
</dbReference>
<dbReference type="GO" id="GO:0004198">
    <property type="term" value="F:calcium-dependent cysteine-type endopeptidase activity"/>
    <property type="evidence" value="ECO:0007669"/>
    <property type="project" value="InterPro"/>
</dbReference>
<dbReference type="InterPro" id="IPR018247">
    <property type="entry name" value="EF_Hand_1_Ca_BS"/>
</dbReference>
<dbReference type="EMBL" id="CAMXCT030004580">
    <property type="protein sequence ID" value="CAL4796946.1"/>
    <property type="molecule type" value="Genomic_DNA"/>
</dbReference>
<dbReference type="Proteomes" id="UP001152797">
    <property type="component" value="Unassembled WGS sequence"/>
</dbReference>
<feature type="domain" description="Calpain catalytic" evidence="9">
    <location>
        <begin position="300"/>
        <end position="714"/>
    </location>
</feature>
<evidence type="ECO:0000313" key="12">
    <source>
        <dbReference type="EMBL" id="CAL1163009.1"/>
    </source>
</evidence>
<dbReference type="PROSITE" id="PS50222">
    <property type="entry name" value="EF_HAND_2"/>
    <property type="match status" value="2"/>
</dbReference>
<dbReference type="InterPro" id="IPR022684">
    <property type="entry name" value="Calpain_cysteine_protease"/>
</dbReference>
<evidence type="ECO:0000259" key="9">
    <source>
        <dbReference type="PROSITE" id="PS50203"/>
    </source>
</evidence>
<name>A0A9P1DIL7_9DINO</name>
<evidence type="ECO:0000256" key="2">
    <source>
        <dbReference type="ARBA" id="ARBA00022670"/>
    </source>
</evidence>
<dbReference type="InterPro" id="IPR011992">
    <property type="entry name" value="EF-hand-dom_pair"/>
</dbReference>
<dbReference type="Gene3D" id="1.10.238.10">
    <property type="entry name" value="EF-hand"/>
    <property type="match status" value="1"/>
</dbReference>
<feature type="active site" evidence="7">
    <location>
        <position position="355"/>
    </location>
</feature>
<feature type="domain" description="EF-hand" evidence="10">
    <location>
        <begin position="3"/>
        <end position="38"/>
    </location>
</feature>
<dbReference type="OrthoDB" id="167576at2759"/>
<dbReference type="PROSITE" id="PS00018">
    <property type="entry name" value="EF_HAND_1"/>
    <property type="match status" value="2"/>
</dbReference>
<dbReference type="GO" id="GO:0005509">
    <property type="term" value="F:calcium ion binding"/>
    <property type="evidence" value="ECO:0007669"/>
    <property type="project" value="InterPro"/>
</dbReference>
<dbReference type="InterPro" id="IPR038765">
    <property type="entry name" value="Papain-like_cys_pep_sf"/>
</dbReference>
<evidence type="ECO:0000313" key="14">
    <source>
        <dbReference type="Proteomes" id="UP001152797"/>
    </source>
</evidence>
<keyword evidence="3 7" id="KW-0378">Hydrolase</keyword>
<dbReference type="SMART" id="SM00054">
    <property type="entry name" value="EFh"/>
    <property type="match status" value="2"/>
</dbReference>
<comment type="similarity">
    <text evidence="1">Belongs to the peptidase C2 family.</text>
</comment>
<protein>
    <submittedName>
        <fullName evidence="13">Calpain catalytic domain-containing protein</fullName>
    </submittedName>
</protein>
<evidence type="ECO:0000256" key="8">
    <source>
        <dbReference type="SAM" id="MobiDB-lite"/>
    </source>
</evidence>
<sequence length="886" mass="99179">MPPESQAVLDAFKRFDSDMSGAISRDELAEVLKALEGSQWDDASVDELLAAADESGDGELQVEEFVKWVFAEDQAISGGVTGKFTLKVSGCSRPELNGVYVKQPECYYRRPIFHCIENEKYLFYHGKRQQWQIYSRTGKYASARLKTHRAAHMPGDNVKWAVWTTTAGKKKSFVKESQMSCTAEPPLTPEEKRAKAADAVMFGRKDIFKQMSYVLGNRPVYHQRSERFIFYEEPKKMWKMGESAVLGKPSLYTSRITDVYSPDMAVWMGDSGKIQVLGLDGEEVPKGWRPGLKVKEVEDGWKDPDFPHSNDSIGTKAEGKYEQNRWLRALGLHARPTLFADLEPADACQGIVDNCWLISAMCAVAEFPSYIKNNLFVTKKVSKDGKYQVKLFDGRSNRWEIIEIDDYLPCASWGGDQPELIFGKMPEGKMCIALLEKAFAKMYGSWSALDAGFPEIAWFHMTGCKEVFSYSASYLGVAPKWVVAASEGIPVVAGYWGYEESRKRIGQLSEGAHFSEKQRIGSWIQFEKIDGDGPDEGWLKYYGQGKRLAKRTAANDIAIMQSNFGIVPNEAMKAIGATGADKEVLNQVFIKHLTKFIETEEMWQILLDCDKGNYLMASSASTSKIERVSGMVHGHAYSVLHAVEIEGLRLVCCRNPWGNEIEWNGPWSDRSPEWKANPSIAEALNVDFQTEGSFWMDFEDWLYVMGQLKVMNCKMPSRRGDFHNQIVEEDDDKQEDVPEEDAEDEDSGPVTQCSGLFVEWHSPRTMEEGIRLYPDKDYTFRNVPAVLLGGTFIGSHCWPSPGTWTIEYQAPAKLYVWAAQGQFNAGVDDALSADGWTAEDAANFGGGALSLNLWSREFPTGSSYSFEVAGNSVVGGVVGTAPCVQL</sequence>
<dbReference type="CDD" id="cd00051">
    <property type="entry name" value="EFh"/>
    <property type="match status" value="1"/>
</dbReference>
<evidence type="ECO:0000256" key="6">
    <source>
        <dbReference type="PIRSR" id="PIRSR622684-1"/>
    </source>
</evidence>
<evidence type="ECO:0000313" key="13">
    <source>
        <dbReference type="EMBL" id="CAL4796946.1"/>
    </source>
</evidence>
<evidence type="ECO:0000313" key="11">
    <source>
        <dbReference type="EMBL" id="CAI4009634.1"/>
    </source>
</evidence>
<evidence type="ECO:0000256" key="5">
    <source>
        <dbReference type="ARBA" id="ARBA00022837"/>
    </source>
</evidence>
<dbReference type="Gene3D" id="3.90.70.10">
    <property type="entry name" value="Cysteine proteinases"/>
    <property type="match status" value="1"/>
</dbReference>
<keyword evidence="4 7" id="KW-0788">Thiol protease</keyword>
<dbReference type="InterPro" id="IPR002048">
    <property type="entry name" value="EF_hand_dom"/>
</dbReference>
<dbReference type="InterPro" id="IPR001300">
    <property type="entry name" value="Peptidase_C2_calpain_cat"/>
</dbReference>
<evidence type="ECO:0000259" key="10">
    <source>
        <dbReference type="PROSITE" id="PS50222"/>
    </source>
</evidence>
<dbReference type="GO" id="GO:0006508">
    <property type="term" value="P:proteolysis"/>
    <property type="evidence" value="ECO:0007669"/>
    <property type="project" value="UniProtKB-KW"/>
</dbReference>
<feature type="compositionally biased region" description="Acidic residues" evidence="8">
    <location>
        <begin position="727"/>
        <end position="747"/>
    </location>
</feature>
<dbReference type="Pfam" id="PF00648">
    <property type="entry name" value="Peptidase_C2"/>
    <property type="match status" value="2"/>
</dbReference>